<keyword evidence="1" id="KW-1133">Transmembrane helix</keyword>
<dbReference type="Pfam" id="PF06713">
    <property type="entry name" value="bPH_4"/>
    <property type="match status" value="1"/>
</dbReference>
<protein>
    <recommendedName>
        <fullName evidence="2">Uncharacterized protein YyaB-like PH domain-containing protein</fullName>
    </recommendedName>
</protein>
<evidence type="ECO:0000256" key="1">
    <source>
        <dbReference type="SAM" id="Phobius"/>
    </source>
</evidence>
<keyword evidence="1" id="KW-0472">Membrane</keyword>
<feature type="transmembrane region" description="Helical" evidence="1">
    <location>
        <begin position="75"/>
        <end position="98"/>
    </location>
</feature>
<sequence length="176" mass="19903">MSTSFTGYHFQDGGESSIIHNIPYVLVRNIREGARMVYRSKVDRLFVLLMVLIVSVIGLASFFPLFLGEELERQVLLISVLFVAMASFVLWCGFSVAYELKSDCLCVKGGPFRTQIPFGRITKVTDTRDILTGYRLLSSRDAIEIHYNDGLFGSVKISPKDKEAFLAELRKRNPKL</sequence>
<reference evidence="3 4" key="1">
    <citation type="journal article" date="2003" name="Int. J. Syst. Evol. Microbiol.">
        <title>Halobacillus salinus sp. nov., isolated from a salt lake on the coast of the East Sea in Korea.</title>
        <authorList>
            <person name="Yoon J.H."/>
            <person name="Kang K.H."/>
            <person name="Park Y.H."/>
        </authorList>
    </citation>
    <scope>NUCLEOTIDE SEQUENCE [LARGE SCALE GENOMIC DNA]</scope>
    <source>
        <strain evidence="3 4">HSL-3</strain>
    </source>
</reference>
<dbReference type="GO" id="GO:0030153">
    <property type="term" value="P:bacteriocin immunity"/>
    <property type="evidence" value="ECO:0007669"/>
    <property type="project" value="InterPro"/>
</dbReference>
<gene>
    <name evidence="3" type="ORF">E4663_18385</name>
</gene>
<keyword evidence="1" id="KW-0812">Transmembrane</keyword>
<evidence type="ECO:0000313" key="3">
    <source>
        <dbReference type="EMBL" id="TGB01120.1"/>
    </source>
</evidence>
<organism evidence="3 4">
    <name type="scientific">Halobacillus salinus</name>
    <dbReference type="NCBI Taxonomy" id="192814"/>
    <lineage>
        <taxon>Bacteria</taxon>
        <taxon>Bacillati</taxon>
        <taxon>Bacillota</taxon>
        <taxon>Bacilli</taxon>
        <taxon>Bacillales</taxon>
        <taxon>Bacillaceae</taxon>
        <taxon>Halobacillus</taxon>
    </lineage>
</organism>
<dbReference type="AlphaFoldDB" id="A0A4Z0GU65"/>
<dbReference type="Proteomes" id="UP000297982">
    <property type="component" value="Unassembled WGS sequence"/>
</dbReference>
<keyword evidence="4" id="KW-1185">Reference proteome</keyword>
<feature type="transmembrane region" description="Helical" evidence="1">
    <location>
        <begin position="45"/>
        <end position="63"/>
    </location>
</feature>
<name>A0A4Z0GU65_9BACI</name>
<dbReference type="STRING" id="192814.GCA_900166575_00263"/>
<proteinExistence type="predicted"/>
<feature type="domain" description="Uncharacterized protein YyaB-like PH" evidence="2">
    <location>
        <begin position="97"/>
        <end position="173"/>
    </location>
</feature>
<evidence type="ECO:0000313" key="4">
    <source>
        <dbReference type="Proteomes" id="UP000297982"/>
    </source>
</evidence>
<accession>A0A4Z0GU65</accession>
<comment type="caution">
    <text evidence="3">The sequence shown here is derived from an EMBL/GenBank/DDBJ whole genome shotgun (WGS) entry which is preliminary data.</text>
</comment>
<dbReference type="EMBL" id="SRJC01000008">
    <property type="protein sequence ID" value="TGB01120.1"/>
    <property type="molecule type" value="Genomic_DNA"/>
</dbReference>
<evidence type="ECO:0000259" key="2">
    <source>
        <dbReference type="Pfam" id="PF06713"/>
    </source>
</evidence>
<dbReference type="InterPro" id="IPR009589">
    <property type="entry name" value="PH_YyaB-like"/>
</dbReference>